<evidence type="ECO:0000313" key="4">
    <source>
        <dbReference type="WBParaSite" id="maker-uti_cns_0009122-snap-gene-0.4-mRNA-1"/>
    </source>
</evidence>
<dbReference type="AlphaFoldDB" id="A0A1I8I1Y4"/>
<dbReference type="Proteomes" id="UP000095280">
    <property type="component" value="Unplaced"/>
</dbReference>
<protein>
    <submittedName>
        <fullName evidence="4">N-terminal Ras-GEF domain-containing protein</fullName>
    </submittedName>
</protein>
<organism evidence="3 4">
    <name type="scientific">Macrostomum lignano</name>
    <dbReference type="NCBI Taxonomy" id="282301"/>
    <lineage>
        <taxon>Eukaryota</taxon>
        <taxon>Metazoa</taxon>
        <taxon>Spiralia</taxon>
        <taxon>Lophotrochozoa</taxon>
        <taxon>Platyhelminthes</taxon>
        <taxon>Rhabditophora</taxon>
        <taxon>Macrostomorpha</taxon>
        <taxon>Macrostomida</taxon>
        <taxon>Macrostomidae</taxon>
        <taxon>Macrostomum</taxon>
    </lineage>
</organism>
<feature type="region of interest" description="Disordered" evidence="1">
    <location>
        <begin position="1"/>
        <end position="27"/>
    </location>
</feature>
<keyword evidence="3" id="KW-1185">Reference proteome</keyword>
<evidence type="ECO:0000256" key="1">
    <source>
        <dbReference type="SAM" id="MobiDB-lite"/>
    </source>
</evidence>
<evidence type="ECO:0000259" key="2">
    <source>
        <dbReference type="Pfam" id="PF23713"/>
    </source>
</evidence>
<proteinExistence type="predicted"/>
<name>A0A1I8I1Y4_9PLAT</name>
<evidence type="ECO:0000313" key="3">
    <source>
        <dbReference type="Proteomes" id="UP000095280"/>
    </source>
</evidence>
<sequence>MTSSPQQAQQVPNNLAATTPIGDGDPTDVTDAQSCLSYLKSREVFLYKMMGDPAHRSMLYFLEVLMNVDSPDGVRLTSLSQHFHSRHFTQDMREAVASAGGLKPFLQKYPSLFRVNGESVSAVSLDGALSQISGDTAATAASSSSSSSTMAAAAAQAAAAAAAAASSSGSGRSQHHNGGRRDSIGSNNSARSGSDAAAALHSVSGDPNDFARETEAVRFFQTRLSRREDRWVPIKSLAGHLSQAPPEIRAVVGPQAEFARFLARHRHVFELQGELVGLRDTFAAHCLSGGGGAAAGAAAPRSGTSSSSCSRGIAAAATSAAACITRSRLEWPGLRVSGGAGPVSMTAAEYKTVMFLRKVLERKGGLLSIPQLFSVLSR</sequence>
<dbReference type="WBParaSite" id="maker-uti_cns_0009122-snap-gene-0.4-mRNA-1">
    <property type="protein sequence ID" value="maker-uti_cns_0009122-snap-gene-0.4-mRNA-1"/>
    <property type="gene ID" value="maker-uti_cns_0009122-snap-gene-0.4"/>
</dbReference>
<feature type="domain" description="Egal-1 winged helix" evidence="2">
    <location>
        <begin position="215"/>
        <end position="280"/>
    </location>
</feature>
<feature type="compositionally biased region" description="Polar residues" evidence="1">
    <location>
        <begin position="1"/>
        <end position="17"/>
    </location>
</feature>
<reference evidence="4" key="1">
    <citation type="submission" date="2016-11" db="UniProtKB">
        <authorList>
            <consortium name="WormBaseParasite"/>
        </authorList>
    </citation>
    <scope>IDENTIFICATION</scope>
</reference>
<accession>A0A1I8I1Y4</accession>
<dbReference type="InterPro" id="IPR056589">
    <property type="entry name" value="WH_Egal-1"/>
</dbReference>
<feature type="domain" description="Egal-1 winged helix" evidence="2">
    <location>
        <begin position="55"/>
        <end position="123"/>
    </location>
</feature>
<dbReference type="Pfam" id="PF23713">
    <property type="entry name" value="WHD_Egal"/>
    <property type="match status" value="2"/>
</dbReference>
<feature type="region of interest" description="Disordered" evidence="1">
    <location>
        <begin position="166"/>
        <end position="207"/>
    </location>
</feature>